<evidence type="ECO:0000313" key="3">
    <source>
        <dbReference type="Proteomes" id="UP000617340"/>
    </source>
</evidence>
<dbReference type="EMBL" id="JACSDZ010000002">
    <property type="protein sequence ID" value="KAF7414938.1"/>
    <property type="molecule type" value="Genomic_DNA"/>
</dbReference>
<gene>
    <name evidence="2" type="ORF">HZH68_003427</name>
</gene>
<protein>
    <submittedName>
        <fullName evidence="2">Uncharacterized protein</fullName>
    </submittedName>
</protein>
<sequence>MATRVEIDERKDYLGFHTYKARDAPDPGDIATRPWSPDQGKTREMTKLCNHKRKLLLPSAAASPVAASCTLPVSPSTLSSGPTSSTAAPTAAAPIHADSPTSPDKTRKETYGYSFEKEWSY</sequence>
<accession>A0A834NP62</accession>
<name>A0A834NP62_VESGE</name>
<feature type="region of interest" description="Disordered" evidence="1">
    <location>
        <begin position="19"/>
        <end position="42"/>
    </location>
</feature>
<evidence type="ECO:0000256" key="1">
    <source>
        <dbReference type="SAM" id="MobiDB-lite"/>
    </source>
</evidence>
<proteinExistence type="predicted"/>
<keyword evidence="3" id="KW-1185">Reference proteome</keyword>
<dbReference type="Proteomes" id="UP000617340">
    <property type="component" value="Unassembled WGS sequence"/>
</dbReference>
<organism evidence="2 3">
    <name type="scientific">Vespula germanica</name>
    <name type="common">German yellow jacket</name>
    <name type="synonym">Paravespula germanica</name>
    <dbReference type="NCBI Taxonomy" id="30212"/>
    <lineage>
        <taxon>Eukaryota</taxon>
        <taxon>Metazoa</taxon>
        <taxon>Ecdysozoa</taxon>
        <taxon>Arthropoda</taxon>
        <taxon>Hexapoda</taxon>
        <taxon>Insecta</taxon>
        <taxon>Pterygota</taxon>
        <taxon>Neoptera</taxon>
        <taxon>Endopterygota</taxon>
        <taxon>Hymenoptera</taxon>
        <taxon>Apocrita</taxon>
        <taxon>Aculeata</taxon>
        <taxon>Vespoidea</taxon>
        <taxon>Vespidae</taxon>
        <taxon>Vespinae</taxon>
        <taxon>Vespula</taxon>
    </lineage>
</organism>
<reference evidence="2" key="1">
    <citation type="journal article" date="2020" name="G3 (Bethesda)">
        <title>High-Quality Assemblies for Three Invasive Social Wasps from the &lt;i&gt;Vespula&lt;/i&gt; Genus.</title>
        <authorList>
            <person name="Harrop T.W.R."/>
            <person name="Guhlin J."/>
            <person name="McLaughlin G.M."/>
            <person name="Permina E."/>
            <person name="Stockwell P."/>
            <person name="Gilligan J."/>
            <person name="Le Lec M.F."/>
            <person name="Gruber M.A.M."/>
            <person name="Quinn O."/>
            <person name="Lovegrove M."/>
            <person name="Duncan E.J."/>
            <person name="Remnant E.J."/>
            <person name="Van Eeckhoven J."/>
            <person name="Graham B."/>
            <person name="Knapp R.A."/>
            <person name="Langford K.W."/>
            <person name="Kronenberg Z."/>
            <person name="Press M.O."/>
            <person name="Eacker S.M."/>
            <person name="Wilson-Rankin E.E."/>
            <person name="Purcell J."/>
            <person name="Lester P.J."/>
            <person name="Dearden P.K."/>
        </authorList>
    </citation>
    <scope>NUCLEOTIDE SEQUENCE</scope>
    <source>
        <strain evidence="2">Linc-1</strain>
    </source>
</reference>
<feature type="compositionally biased region" description="Low complexity" evidence="1">
    <location>
        <begin position="68"/>
        <end position="94"/>
    </location>
</feature>
<comment type="caution">
    <text evidence="2">The sequence shown here is derived from an EMBL/GenBank/DDBJ whole genome shotgun (WGS) entry which is preliminary data.</text>
</comment>
<feature type="region of interest" description="Disordered" evidence="1">
    <location>
        <begin position="68"/>
        <end position="109"/>
    </location>
</feature>
<dbReference type="AlphaFoldDB" id="A0A834NP62"/>
<evidence type="ECO:0000313" key="2">
    <source>
        <dbReference type="EMBL" id="KAF7414938.1"/>
    </source>
</evidence>